<dbReference type="NCBIfam" id="NF002486">
    <property type="entry name" value="PRK01752.1"/>
    <property type="match status" value="1"/>
</dbReference>
<dbReference type="HAMAP" id="MF_00612">
    <property type="entry name" value="UPF0225"/>
    <property type="match status" value="1"/>
</dbReference>
<dbReference type="Pfam" id="PF17775">
    <property type="entry name" value="YchJ_M-like"/>
    <property type="match status" value="1"/>
</dbReference>
<dbReference type="RefSeq" id="WP_078317003.1">
    <property type="nucleotide sequence ID" value="NZ_MUYV01000001.1"/>
</dbReference>
<dbReference type="STRING" id="573983.B0681_01690"/>
<reference evidence="4 5" key="1">
    <citation type="submission" date="2017-02" db="EMBL/GenBank/DDBJ databases">
        <title>Draft genome sequence of Moraxella porci CCUG 54912T type strain.</title>
        <authorList>
            <person name="Salva-Serra F."/>
            <person name="Engstrom-Jakobsson H."/>
            <person name="Thorell K."/>
            <person name="Jaen-Luchoro D."/>
            <person name="Gonzales-Siles L."/>
            <person name="Karlsson R."/>
            <person name="Yazdan S."/>
            <person name="Boulund F."/>
            <person name="Johnning A."/>
            <person name="Engstrand L."/>
            <person name="Kristiansson E."/>
            <person name="Moore E."/>
        </authorList>
    </citation>
    <scope>NUCLEOTIDE SEQUENCE [LARGE SCALE GENOMIC DNA]</scope>
    <source>
        <strain evidence="4 5">CCUG 54912</strain>
    </source>
</reference>
<dbReference type="InterPro" id="IPR032710">
    <property type="entry name" value="NTF2-like_dom_sf"/>
</dbReference>
<name>A0A1T0CW67_9GAMM</name>
<comment type="similarity">
    <text evidence="1 2">Belongs to the UPF0225 family.</text>
</comment>
<evidence type="ECO:0000259" key="3">
    <source>
        <dbReference type="Pfam" id="PF17775"/>
    </source>
</evidence>
<dbReference type="InterPro" id="IPR023006">
    <property type="entry name" value="YchJ-like"/>
</dbReference>
<evidence type="ECO:0000313" key="5">
    <source>
        <dbReference type="Proteomes" id="UP000190683"/>
    </source>
</evidence>
<dbReference type="Gene3D" id="3.10.450.50">
    <property type="match status" value="1"/>
</dbReference>
<dbReference type="InterPro" id="IPR048469">
    <property type="entry name" value="YchJ-like_M"/>
</dbReference>
<feature type="domain" description="YchJ-like middle NTF2-like" evidence="3">
    <location>
        <begin position="29"/>
        <end position="130"/>
    </location>
</feature>
<dbReference type="Pfam" id="PF02810">
    <property type="entry name" value="SEC-C"/>
    <property type="match status" value="2"/>
</dbReference>
<dbReference type="NCBIfam" id="NF001213">
    <property type="entry name" value="PRK00183.1"/>
    <property type="match status" value="1"/>
</dbReference>
<comment type="caution">
    <text evidence="4">The sequence shown here is derived from an EMBL/GenBank/DDBJ whole genome shotgun (WGS) entry which is preliminary data.</text>
</comment>
<protein>
    <recommendedName>
        <fullName evidence="2">UPF0225 protein B0681_01690</fullName>
    </recommendedName>
</protein>
<proteinExistence type="inferred from homology"/>
<dbReference type="EMBL" id="MUYV01000001">
    <property type="protein sequence ID" value="OOS26610.1"/>
    <property type="molecule type" value="Genomic_DNA"/>
</dbReference>
<evidence type="ECO:0000256" key="1">
    <source>
        <dbReference type="ARBA" id="ARBA00010839"/>
    </source>
</evidence>
<dbReference type="AlphaFoldDB" id="A0A1T0CW67"/>
<organism evidence="4 5">
    <name type="scientific">Moraxella porci DSM 25326</name>
    <dbReference type="NCBI Taxonomy" id="573983"/>
    <lineage>
        <taxon>Bacteria</taxon>
        <taxon>Pseudomonadati</taxon>
        <taxon>Pseudomonadota</taxon>
        <taxon>Gammaproteobacteria</taxon>
        <taxon>Moraxellales</taxon>
        <taxon>Moraxellaceae</taxon>
        <taxon>Moraxella</taxon>
    </lineage>
</organism>
<dbReference type="Proteomes" id="UP000190683">
    <property type="component" value="Unassembled WGS sequence"/>
</dbReference>
<sequence>MSIHLCPCGSALAYDDCCALYHQGLAAPNAEALMRSRYCAYVREDIDYIIDTTLPIQQPLLAVDAIRAWAAQTNWQRLMILSHNPKIGKRHAQVHFRAYFMATDGEQCHEERSAFVRVDDGEGERWYFLDPTVPCTHTGKLPCLCGSNERFKACCGKFLG</sequence>
<evidence type="ECO:0000313" key="4">
    <source>
        <dbReference type="EMBL" id="OOS26610.1"/>
    </source>
</evidence>
<dbReference type="PANTHER" id="PTHR33747:SF1">
    <property type="entry name" value="ADENYLATE CYCLASE-ASSOCIATED CAP C-TERMINAL DOMAIN-CONTAINING PROTEIN"/>
    <property type="match status" value="1"/>
</dbReference>
<dbReference type="PANTHER" id="PTHR33747">
    <property type="entry name" value="UPF0225 PROTEIN SCO1677"/>
    <property type="match status" value="1"/>
</dbReference>
<evidence type="ECO:0000256" key="2">
    <source>
        <dbReference type="HAMAP-Rule" id="MF_00612"/>
    </source>
</evidence>
<keyword evidence="5" id="KW-1185">Reference proteome</keyword>
<accession>A0A1T0CW67</accession>
<gene>
    <name evidence="4" type="ORF">B0681_01690</name>
</gene>
<dbReference type="SUPFAM" id="SSF54427">
    <property type="entry name" value="NTF2-like"/>
    <property type="match status" value="1"/>
</dbReference>
<dbReference type="InterPro" id="IPR004027">
    <property type="entry name" value="SEC_C_motif"/>
</dbReference>